<reference evidence="1 2" key="1">
    <citation type="submission" date="2019-03" db="EMBL/GenBank/DDBJ databases">
        <title>Single cell metagenomics reveals metabolic interactions within the superorganism composed of flagellate Streblomastix strix and complex community of Bacteroidetes bacteria on its surface.</title>
        <authorList>
            <person name="Treitli S.C."/>
            <person name="Kolisko M."/>
            <person name="Husnik F."/>
            <person name="Keeling P."/>
            <person name="Hampl V."/>
        </authorList>
    </citation>
    <scope>NUCLEOTIDE SEQUENCE [LARGE SCALE GENOMIC DNA]</scope>
    <source>
        <strain evidence="1">ST1C</strain>
    </source>
</reference>
<dbReference type="EMBL" id="SNRW01042131">
    <property type="protein sequence ID" value="KAA6333731.1"/>
    <property type="molecule type" value="Genomic_DNA"/>
</dbReference>
<dbReference type="AlphaFoldDB" id="A0A5J4RLQ5"/>
<name>A0A5J4RLQ5_9EUKA</name>
<sequence>MSYKDYAQQQHDRIYGVQINDEGTIEQMNDELAQECVDGLKNLDIYNYPQPVNMEVSLLSIFYGLYGISNESIRFYIILSISSIDQSL</sequence>
<protein>
    <submittedName>
        <fullName evidence="1">Uncharacterized protein</fullName>
    </submittedName>
</protein>
<evidence type="ECO:0000313" key="2">
    <source>
        <dbReference type="Proteomes" id="UP000324800"/>
    </source>
</evidence>
<organism evidence="1 2">
    <name type="scientific">Streblomastix strix</name>
    <dbReference type="NCBI Taxonomy" id="222440"/>
    <lineage>
        <taxon>Eukaryota</taxon>
        <taxon>Metamonada</taxon>
        <taxon>Preaxostyla</taxon>
        <taxon>Oxymonadida</taxon>
        <taxon>Streblomastigidae</taxon>
        <taxon>Streblomastix</taxon>
    </lineage>
</organism>
<proteinExistence type="predicted"/>
<dbReference type="Proteomes" id="UP000324800">
    <property type="component" value="Unassembled WGS sequence"/>
</dbReference>
<gene>
    <name evidence="1" type="ORF">EZS28_053134</name>
</gene>
<evidence type="ECO:0000313" key="1">
    <source>
        <dbReference type="EMBL" id="KAA6333731.1"/>
    </source>
</evidence>
<comment type="caution">
    <text evidence="1">The sequence shown here is derived from an EMBL/GenBank/DDBJ whole genome shotgun (WGS) entry which is preliminary data.</text>
</comment>
<accession>A0A5J4RLQ5</accession>